<dbReference type="Gene3D" id="3.40.50.1110">
    <property type="entry name" value="SGNH hydrolase"/>
    <property type="match status" value="1"/>
</dbReference>
<feature type="domain" description="SGNH hydrolase-type esterase" evidence="1">
    <location>
        <begin position="6"/>
        <end position="154"/>
    </location>
</feature>
<keyword evidence="3" id="KW-1185">Reference proteome</keyword>
<comment type="caution">
    <text evidence="2">The sequence shown here is derived from an EMBL/GenBank/DDBJ whole genome shotgun (WGS) entry which is preliminary data.</text>
</comment>
<sequence>MWPLGINRAVSGASTNSHIDQGHWKTAHTAIKSQVAAGRRTIVTIQFGHNDYVKVGKPQEFAENLVKMVKNVRAAKAEPVLVTPLVKTDFSSNNTIVDDLAAYAARTVAVAKQEKVPLVDLHRTSVIYCEAIGKDAARRLNNDPARAIHVNRNGAVVYGRMVADLLNAEFRLAGLNLLPIVPNPELSRNISQGIPSY</sequence>
<evidence type="ECO:0000313" key="3">
    <source>
        <dbReference type="Proteomes" id="UP001465976"/>
    </source>
</evidence>
<accession>A0ABR3EYI0</accession>
<gene>
    <name evidence="2" type="ORF">V5O48_014005</name>
</gene>
<dbReference type="InterPro" id="IPR013830">
    <property type="entry name" value="SGNH_hydro"/>
</dbReference>
<dbReference type="PANTHER" id="PTHR43695">
    <property type="entry name" value="PUTATIVE (AFU_ORTHOLOGUE AFUA_2G17250)-RELATED"/>
    <property type="match status" value="1"/>
</dbReference>
<dbReference type="Proteomes" id="UP001465976">
    <property type="component" value="Unassembled WGS sequence"/>
</dbReference>
<dbReference type="Pfam" id="PF13472">
    <property type="entry name" value="Lipase_GDSL_2"/>
    <property type="match status" value="1"/>
</dbReference>
<organism evidence="2 3">
    <name type="scientific">Marasmius crinis-equi</name>
    <dbReference type="NCBI Taxonomy" id="585013"/>
    <lineage>
        <taxon>Eukaryota</taxon>
        <taxon>Fungi</taxon>
        <taxon>Dikarya</taxon>
        <taxon>Basidiomycota</taxon>
        <taxon>Agaricomycotina</taxon>
        <taxon>Agaricomycetes</taxon>
        <taxon>Agaricomycetidae</taxon>
        <taxon>Agaricales</taxon>
        <taxon>Marasmiineae</taxon>
        <taxon>Marasmiaceae</taxon>
        <taxon>Marasmius</taxon>
    </lineage>
</organism>
<dbReference type="EMBL" id="JBAHYK010001446">
    <property type="protein sequence ID" value="KAL0567986.1"/>
    <property type="molecule type" value="Genomic_DNA"/>
</dbReference>
<proteinExistence type="predicted"/>
<dbReference type="SUPFAM" id="SSF52266">
    <property type="entry name" value="SGNH hydrolase"/>
    <property type="match status" value="1"/>
</dbReference>
<protein>
    <recommendedName>
        <fullName evidence="1">SGNH hydrolase-type esterase domain-containing protein</fullName>
    </recommendedName>
</protein>
<dbReference type="PANTHER" id="PTHR43695:SF2">
    <property type="entry name" value="PUTATIVE (AFU_ORTHOLOGUE AFUA_2G17250)-RELATED"/>
    <property type="match status" value="1"/>
</dbReference>
<dbReference type="InterPro" id="IPR037459">
    <property type="entry name" value="RhgT-like"/>
</dbReference>
<name>A0ABR3EYI0_9AGAR</name>
<reference evidence="2 3" key="1">
    <citation type="submission" date="2024-02" db="EMBL/GenBank/DDBJ databases">
        <title>A draft genome for the cacao thread blight pathogen Marasmius crinis-equi.</title>
        <authorList>
            <person name="Cohen S.P."/>
            <person name="Baruah I.K."/>
            <person name="Amoako-Attah I."/>
            <person name="Bukari Y."/>
            <person name="Meinhardt L.W."/>
            <person name="Bailey B.A."/>
        </authorList>
    </citation>
    <scope>NUCLEOTIDE SEQUENCE [LARGE SCALE GENOMIC DNA]</scope>
    <source>
        <strain evidence="2 3">GH-76</strain>
    </source>
</reference>
<evidence type="ECO:0000313" key="2">
    <source>
        <dbReference type="EMBL" id="KAL0567986.1"/>
    </source>
</evidence>
<evidence type="ECO:0000259" key="1">
    <source>
        <dbReference type="Pfam" id="PF13472"/>
    </source>
</evidence>
<dbReference type="InterPro" id="IPR036514">
    <property type="entry name" value="SGNH_hydro_sf"/>
</dbReference>